<accession>A0A2P2C8D2</accession>
<dbReference type="Gene3D" id="3.20.20.80">
    <property type="entry name" value="Glycosidases"/>
    <property type="match status" value="1"/>
</dbReference>
<name>A0A2P2C8D2_9ZZZZ</name>
<dbReference type="AlphaFoldDB" id="A0A2P2C8D2"/>
<reference evidence="1" key="1">
    <citation type="submission" date="2015-08" db="EMBL/GenBank/DDBJ databases">
        <authorList>
            <person name="Babu N.S."/>
            <person name="Beckwith C.J."/>
            <person name="Beseler K.G."/>
            <person name="Brison A."/>
            <person name="Carone J.V."/>
            <person name="Caskin T.P."/>
            <person name="Diamond M."/>
            <person name="Durham M.E."/>
            <person name="Foxe J.M."/>
            <person name="Go M."/>
            <person name="Henderson B.A."/>
            <person name="Jones I.B."/>
            <person name="McGettigan J.A."/>
            <person name="Micheletti S.J."/>
            <person name="Nasrallah M.E."/>
            <person name="Ortiz D."/>
            <person name="Piller C.R."/>
            <person name="Privatt S.R."/>
            <person name="Schneider S.L."/>
            <person name="Sharp S."/>
            <person name="Smith T.C."/>
            <person name="Stanton J.D."/>
            <person name="Ullery H.E."/>
            <person name="Wilson R.J."/>
            <person name="Serrano M.G."/>
            <person name="Buck G."/>
            <person name="Lee V."/>
            <person name="Wang Y."/>
            <person name="Carvalho R."/>
            <person name="Voegtly L."/>
            <person name="Shi R."/>
            <person name="Duckworth R."/>
            <person name="Johnson A."/>
            <person name="Loviza R."/>
            <person name="Walstead R."/>
            <person name="Shah Z."/>
            <person name="Kiflezghi M."/>
            <person name="Wade K."/>
            <person name="Ball S.L."/>
            <person name="Bradley K.W."/>
            <person name="Asai D.J."/>
            <person name="Bowman C.A."/>
            <person name="Russell D.A."/>
            <person name="Pope W.H."/>
            <person name="Jacobs-Sera D."/>
            <person name="Hendrix R.W."/>
            <person name="Hatfull G.F."/>
        </authorList>
    </citation>
    <scope>NUCLEOTIDE SEQUENCE</scope>
</reference>
<evidence type="ECO:0008006" key="2">
    <source>
        <dbReference type="Google" id="ProtNLM"/>
    </source>
</evidence>
<dbReference type="SUPFAM" id="SSF51445">
    <property type="entry name" value="(Trans)glycosidases"/>
    <property type="match status" value="1"/>
</dbReference>
<organism evidence="1">
    <name type="scientific">metagenome</name>
    <dbReference type="NCBI Taxonomy" id="256318"/>
    <lineage>
        <taxon>unclassified sequences</taxon>
        <taxon>metagenomes</taxon>
    </lineage>
</organism>
<protein>
    <recommendedName>
        <fullName evidence="2">GH26 domain-containing protein</fullName>
    </recommendedName>
</protein>
<evidence type="ECO:0000313" key="1">
    <source>
        <dbReference type="EMBL" id="CUR58257.1"/>
    </source>
</evidence>
<dbReference type="InterPro" id="IPR017853">
    <property type="entry name" value="GH"/>
</dbReference>
<sequence>MRTIPLLLTSALLCGAVLGGGSAQAGVEPCAGIVASEQLPARLSFVAREHGRRVVLDLSDELQALSESAERSSVEAGGTFRVDARIRSSRTVRARLTLAQRGSAAHRAVLVKRTPRTWVRARLASTLHTDDPTVVLRLRAAHPTERRNRFSVGRVRITYTPPPRLAGQLPEPGLGVYNGAPNDDPDQSTLGSFGAYPDAASTYYQVDQRINQAYEQARMARGTSPNITITTQGTQHISGIVTGNAASLAWLDRYVEDLRVLAQSHPDVNVYVTLDHEFRVKVNRGMVTGESASPSVYGQALSIFYDRVHAAAPNLKATYWFVGYDRGFEGTVGDVFAQPGNADPDYILFDPYANHATDTIASITASDISWIKAEPWYLGQPIALGEFGMPVALGDEAMSGFYADLRSQFDASGLAWGVFFNRERDNNHKITVGGYPKAVSSFATSIQG</sequence>
<dbReference type="EMBL" id="CZKA01000044">
    <property type="protein sequence ID" value="CUR58257.1"/>
    <property type="molecule type" value="Genomic_DNA"/>
</dbReference>
<gene>
    <name evidence="1" type="ORF">NOCA2490007</name>
</gene>
<proteinExistence type="predicted"/>